<dbReference type="FunFam" id="3.30.230.70:FF:000005">
    <property type="entry name" value="Exosome complex component RRP45"/>
    <property type="match status" value="1"/>
</dbReference>
<evidence type="ECO:0000259" key="11">
    <source>
        <dbReference type="Pfam" id="PF01138"/>
    </source>
</evidence>
<dbReference type="InterPro" id="IPR020568">
    <property type="entry name" value="Ribosomal_Su5_D2-typ_SF"/>
</dbReference>
<proteinExistence type="inferred from homology"/>
<dbReference type="GO" id="GO:0000177">
    <property type="term" value="C:cytoplasmic exosome (RNase complex)"/>
    <property type="evidence" value="ECO:0007669"/>
    <property type="project" value="TreeGrafter"/>
</dbReference>
<dbReference type="Proteomes" id="UP000750711">
    <property type="component" value="Unassembled WGS sequence"/>
</dbReference>
<dbReference type="GO" id="GO:0016075">
    <property type="term" value="P:rRNA catabolic process"/>
    <property type="evidence" value="ECO:0007669"/>
    <property type="project" value="TreeGrafter"/>
</dbReference>
<dbReference type="SUPFAM" id="SSF54211">
    <property type="entry name" value="Ribosomal protein S5 domain 2-like"/>
    <property type="match status" value="1"/>
</dbReference>
<dbReference type="GO" id="GO:0000176">
    <property type="term" value="C:nuclear exosome (RNase complex)"/>
    <property type="evidence" value="ECO:0007669"/>
    <property type="project" value="TreeGrafter"/>
</dbReference>
<feature type="domain" description="Exoribonuclease phosphorolytic" evidence="11">
    <location>
        <begin position="43"/>
        <end position="152"/>
    </location>
</feature>
<dbReference type="GO" id="GO:0071035">
    <property type="term" value="P:nuclear polyadenylation-dependent rRNA catabolic process"/>
    <property type="evidence" value="ECO:0007669"/>
    <property type="project" value="TreeGrafter"/>
</dbReference>
<dbReference type="GO" id="GO:0034475">
    <property type="term" value="P:U4 snRNA 3'-end processing"/>
    <property type="evidence" value="ECO:0007669"/>
    <property type="project" value="TreeGrafter"/>
</dbReference>
<dbReference type="Gene3D" id="3.30.230.70">
    <property type="entry name" value="GHMP Kinase, N-terminal domain"/>
    <property type="match status" value="1"/>
</dbReference>
<keyword evidence="8" id="KW-0694">RNA-binding</keyword>
<name>A0A9P8LHH5_9PEZI</name>
<evidence type="ECO:0000256" key="7">
    <source>
        <dbReference type="ARBA" id="ARBA00022835"/>
    </source>
</evidence>
<evidence type="ECO:0000256" key="8">
    <source>
        <dbReference type="ARBA" id="ARBA00022884"/>
    </source>
</evidence>
<protein>
    <recommendedName>
        <fullName evidence="4">Exosome complex component RRP45</fullName>
    </recommendedName>
    <alternativeName>
        <fullName evidence="10">Ribosomal RNA-processing protein 45</fullName>
    </alternativeName>
</protein>
<evidence type="ECO:0000256" key="3">
    <source>
        <dbReference type="ARBA" id="ARBA00006678"/>
    </source>
</evidence>
<keyword evidence="5" id="KW-0963">Cytoplasm</keyword>
<dbReference type="GO" id="GO:0005730">
    <property type="term" value="C:nucleolus"/>
    <property type="evidence" value="ECO:0007669"/>
    <property type="project" value="UniProtKB-SubCell"/>
</dbReference>
<keyword evidence="7" id="KW-0271">Exosome</keyword>
<dbReference type="InterPro" id="IPR027408">
    <property type="entry name" value="PNPase/RNase_PH_dom_sf"/>
</dbReference>
<evidence type="ECO:0000313" key="14">
    <source>
        <dbReference type="Proteomes" id="UP000750711"/>
    </source>
</evidence>
<comment type="caution">
    <text evidence="13">The sequence shown here is derived from an EMBL/GenBank/DDBJ whole genome shotgun (WGS) entry which is preliminary data.</text>
</comment>
<keyword evidence="6" id="KW-0698">rRNA processing</keyword>
<keyword evidence="14" id="KW-1185">Reference proteome</keyword>
<accession>A0A9P8LHH5</accession>
<dbReference type="InterPro" id="IPR033100">
    <property type="entry name" value="Rrp45"/>
</dbReference>
<evidence type="ECO:0000256" key="6">
    <source>
        <dbReference type="ARBA" id="ARBA00022552"/>
    </source>
</evidence>
<evidence type="ECO:0000256" key="4">
    <source>
        <dbReference type="ARBA" id="ARBA00019572"/>
    </source>
</evidence>
<dbReference type="EMBL" id="JAGHQM010000077">
    <property type="protein sequence ID" value="KAH0565596.1"/>
    <property type="molecule type" value="Genomic_DNA"/>
</dbReference>
<dbReference type="InterPro" id="IPR050590">
    <property type="entry name" value="Exosome_comp_Rrp42_subfam"/>
</dbReference>
<dbReference type="PANTHER" id="PTHR11097">
    <property type="entry name" value="EXOSOME COMPLEX EXONUCLEASE RIBOSOMAL RNA PROCESSING PROTEIN"/>
    <property type="match status" value="1"/>
</dbReference>
<feature type="domain" description="Exoribonuclease phosphorolytic" evidence="12">
    <location>
        <begin position="180"/>
        <end position="244"/>
    </location>
</feature>
<dbReference type="AlphaFoldDB" id="A0A9P8LHH5"/>
<comment type="similarity">
    <text evidence="3">Belongs to the RNase PH family.</text>
</comment>
<dbReference type="PANTHER" id="PTHR11097:SF14">
    <property type="entry name" value="EXOSOME COMPLEX COMPONENT RRP45"/>
    <property type="match status" value="1"/>
</dbReference>
<evidence type="ECO:0000256" key="1">
    <source>
        <dbReference type="ARBA" id="ARBA00004496"/>
    </source>
</evidence>
<dbReference type="GO" id="GO:0071028">
    <property type="term" value="P:nuclear mRNA surveillance"/>
    <property type="evidence" value="ECO:0007669"/>
    <property type="project" value="TreeGrafter"/>
</dbReference>
<dbReference type="GO" id="GO:0034476">
    <property type="term" value="P:U5 snRNA 3'-end processing"/>
    <property type="evidence" value="ECO:0007669"/>
    <property type="project" value="TreeGrafter"/>
</dbReference>
<dbReference type="Pfam" id="PF01138">
    <property type="entry name" value="RNase_PH"/>
    <property type="match status" value="1"/>
</dbReference>
<evidence type="ECO:0000256" key="9">
    <source>
        <dbReference type="ARBA" id="ARBA00023242"/>
    </source>
</evidence>
<organism evidence="13 14">
    <name type="scientific">Trichoglossum hirsutum</name>
    <dbReference type="NCBI Taxonomy" id="265104"/>
    <lineage>
        <taxon>Eukaryota</taxon>
        <taxon>Fungi</taxon>
        <taxon>Dikarya</taxon>
        <taxon>Ascomycota</taxon>
        <taxon>Pezizomycotina</taxon>
        <taxon>Geoglossomycetes</taxon>
        <taxon>Geoglossales</taxon>
        <taxon>Geoglossaceae</taxon>
        <taxon>Trichoglossum</taxon>
    </lineage>
</organism>
<evidence type="ECO:0000256" key="10">
    <source>
        <dbReference type="ARBA" id="ARBA00077933"/>
    </source>
</evidence>
<sequence>MPREPGLSLNERSFILQALQENIRIDGRSFDAFRDLDLNFGDEVISRISAEVAKPFPDRLCDGIFTITTELSPVASPAFEVGRQTDQEVILSRTLEKAIRRSGALDTESLCIIAGQKCWSIRADVHLLDYDGGLVDASCIAVIAALQHFRRPDVSIEGEDVTVHTMEERVPVPLSLLHHPICVTFSFFLGGDVVLIDATLQEELLRNGELIIAVNRHGEVCQIAKLGGVAIEALTLLNCANVALTKAQWITRFISSKLEEDLRAKTPGSLLAELSAENER</sequence>
<dbReference type="InterPro" id="IPR036345">
    <property type="entry name" value="ExoRNase_PH_dom2_sf"/>
</dbReference>
<reference evidence="13" key="1">
    <citation type="submission" date="2021-03" db="EMBL/GenBank/DDBJ databases">
        <title>Comparative genomics and phylogenomic investigation of the class Geoglossomycetes provide insights into ecological specialization and systematics.</title>
        <authorList>
            <person name="Melie T."/>
            <person name="Pirro S."/>
            <person name="Miller A.N."/>
            <person name="Quandt A."/>
        </authorList>
    </citation>
    <scope>NUCLEOTIDE SEQUENCE</scope>
    <source>
        <strain evidence="13">CAQ_001_2017</strain>
    </source>
</reference>
<dbReference type="Pfam" id="PF03725">
    <property type="entry name" value="RNase_PH_C"/>
    <property type="match status" value="1"/>
</dbReference>
<dbReference type="GO" id="GO:0035925">
    <property type="term" value="F:mRNA 3'-UTR AU-rich region binding"/>
    <property type="evidence" value="ECO:0007669"/>
    <property type="project" value="TreeGrafter"/>
</dbReference>
<evidence type="ECO:0000313" key="13">
    <source>
        <dbReference type="EMBL" id="KAH0565596.1"/>
    </source>
</evidence>
<dbReference type="GO" id="GO:0034473">
    <property type="term" value="P:U1 snRNA 3'-end processing"/>
    <property type="evidence" value="ECO:0007669"/>
    <property type="project" value="TreeGrafter"/>
</dbReference>
<dbReference type="InterPro" id="IPR001247">
    <property type="entry name" value="ExoRNase_PH_dom1"/>
</dbReference>
<gene>
    <name evidence="13" type="ORF">GP486_001011</name>
</gene>
<dbReference type="GO" id="GO:0000467">
    <property type="term" value="P:exonucleolytic trimming to generate mature 3'-end of 5.8S rRNA from tricistronic rRNA transcript (SSU-rRNA, 5.8S rRNA, LSU-rRNA)"/>
    <property type="evidence" value="ECO:0007669"/>
    <property type="project" value="TreeGrafter"/>
</dbReference>
<evidence type="ECO:0000256" key="5">
    <source>
        <dbReference type="ARBA" id="ARBA00022490"/>
    </source>
</evidence>
<comment type="subcellular location">
    <subcellularLocation>
        <location evidence="1">Cytoplasm</location>
    </subcellularLocation>
    <subcellularLocation>
        <location evidence="2">Nucleus</location>
        <location evidence="2">Nucleolus</location>
    </subcellularLocation>
</comment>
<dbReference type="InterPro" id="IPR015847">
    <property type="entry name" value="ExoRNase_PH_dom2"/>
</dbReference>
<evidence type="ECO:0000256" key="2">
    <source>
        <dbReference type="ARBA" id="ARBA00004604"/>
    </source>
</evidence>
<dbReference type="GO" id="GO:0071038">
    <property type="term" value="P:TRAMP-dependent tRNA surveillance pathway"/>
    <property type="evidence" value="ECO:0007669"/>
    <property type="project" value="TreeGrafter"/>
</dbReference>
<evidence type="ECO:0000259" key="12">
    <source>
        <dbReference type="Pfam" id="PF03725"/>
    </source>
</evidence>
<keyword evidence="9" id="KW-0539">Nucleus</keyword>
<dbReference type="CDD" id="cd11368">
    <property type="entry name" value="RNase_PH_RRP45"/>
    <property type="match status" value="1"/>
</dbReference>
<dbReference type="SUPFAM" id="SSF55666">
    <property type="entry name" value="Ribonuclease PH domain 2-like"/>
    <property type="match status" value="1"/>
</dbReference>